<name>A0ABV3GCX9_MICGL</name>
<keyword evidence="2" id="KW-1185">Reference proteome</keyword>
<protein>
    <submittedName>
        <fullName evidence="1">Uncharacterized protein</fullName>
    </submittedName>
</protein>
<accession>A0ABV3GCX9</accession>
<sequence length="43" mass="4576">MHENLLTALLGPPRAGTIAYGSTLGPIRWSPWTYGGRGHLAAD</sequence>
<proteinExistence type="predicted"/>
<comment type="caution">
    <text evidence="1">The sequence shown here is derived from an EMBL/GenBank/DDBJ whole genome shotgun (WGS) entry which is preliminary data.</text>
</comment>
<organism evidence="1 2">
    <name type="scientific">Microtetraspora glauca</name>
    <dbReference type="NCBI Taxonomy" id="1996"/>
    <lineage>
        <taxon>Bacteria</taxon>
        <taxon>Bacillati</taxon>
        <taxon>Actinomycetota</taxon>
        <taxon>Actinomycetes</taxon>
        <taxon>Streptosporangiales</taxon>
        <taxon>Streptosporangiaceae</taxon>
        <taxon>Microtetraspora</taxon>
    </lineage>
</organism>
<reference evidence="1 2" key="1">
    <citation type="submission" date="2024-06" db="EMBL/GenBank/DDBJ databases">
        <title>The Natural Products Discovery Center: Release of the First 8490 Sequenced Strains for Exploring Actinobacteria Biosynthetic Diversity.</title>
        <authorList>
            <person name="Kalkreuter E."/>
            <person name="Kautsar S.A."/>
            <person name="Yang D."/>
            <person name="Bader C.D."/>
            <person name="Teijaro C.N."/>
            <person name="Fluegel L."/>
            <person name="Davis C.M."/>
            <person name="Simpson J.R."/>
            <person name="Lauterbach L."/>
            <person name="Steele A.D."/>
            <person name="Gui C."/>
            <person name="Meng S."/>
            <person name="Li G."/>
            <person name="Viehrig K."/>
            <person name="Ye F."/>
            <person name="Su P."/>
            <person name="Kiefer A.F."/>
            <person name="Nichols A."/>
            <person name="Cepeda A.J."/>
            <person name="Yan W."/>
            <person name="Fan B."/>
            <person name="Jiang Y."/>
            <person name="Adhikari A."/>
            <person name="Zheng C.-J."/>
            <person name="Schuster L."/>
            <person name="Cowan T.M."/>
            <person name="Smanski M.J."/>
            <person name="Chevrette M.G."/>
            <person name="De Carvalho L.P.S."/>
            <person name="Shen B."/>
        </authorList>
    </citation>
    <scope>NUCLEOTIDE SEQUENCE [LARGE SCALE GENOMIC DNA]</scope>
    <source>
        <strain evidence="1 2">NPDC050100</strain>
    </source>
</reference>
<evidence type="ECO:0000313" key="2">
    <source>
        <dbReference type="Proteomes" id="UP001551675"/>
    </source>
</evidence>
<dbReference type="EMBL" id="JBFALK010000005">
    <property type="protein sequence ID" value="MEV0969192.1"/>
    <property type="molecule type" value="Genomic_DNA"/>
</dbReference>
<gene>
    <name evidence="1" type="ORF">AB0I59_11200</name>
</gene>
<evidence type="ECO:0000313" key="1">
    <source>
        <dbReference type="EMBL" id="MEV0969192.1"/>
    </source>
</evidence>
<dbReference type="RefSeq" id="WP_358132083.1">
    <property type="nucleotide sequence ID" value="NZ_JBFALK010000005.1"/>
</dbReference>
<dbReference type="Proteomes" id="UP001551675">
    <property type="component" value="Unassembled WGS sequence"/>
</dbReference>